<comment type="caution">
    <text evidence="6">The sequence shown here is derived from an EMBL/GenBank/DDBJ whole genome shotgun (WGS) entry which is preliminary data.</text>
</comment>
<name>A0ABW5NMA7_9SPHI</name>
<dbReference type="InterPro" id="IPR013766">
    <property type="entry name" value="Thioredoxin_domain"/>
</dbReference>
<dbReference type="CDD" id="cd02966">
    <property type="entry name" value="TlpA_like_family"/>
    <property type="match status" value="1"/>
</dbReference>
<dbReference type="InterPro" id="IPR036249">
    <property type="entry name" value="Thioredoxin-like_sf"/>
</dbReference>
<dbReference type="Pfam" id="PF08534">
    <property type="entry name" value="Redoxin"/>
    <property type="match status" value="1"/>
</dbReference>
<keyword evidence="2" id="KW-0201">Cytochrome c-type biogenesis</keyword>
<keyword evidence="4" id="KW-0676">Redox-active center</keyword>
<protein>
    <submittedName>
        <fullName evidence="6">TlpA family protein disulfide reductase</fullName>
    </submittedName>
</protein>
<comment type="subcellular location">
    <subcellularLocation>
        <location evidence="1">Cell envelope</location>
    </subcellularLocation>
</comment>
<evidence type="ECO:0000259" key="5">
    <source>
        <dbReference type="PROSITE" id="PS51352"/>
    </source>
</evidence>
<accession>A0ABW5NMA7</accession>
<evidence type="ECO:0000256" key="2">
    <source>
        <dbReference type="ARBA" id="ARBA00022748"/>
    </source>
</evidence>
<dbReference type="PROSITE" id="PS00194">
    <property type="entry name" value="THIOREDOXIN_1"/>
    <property type="match status" value="1"/>
</dbReference>
<dbReference type="InterPro" id="IPR013740">
    <property type="entry name" value="Redoxin"/>
</dbReference>
<organism evidence="6 7">
    <name type="scientific">Sphingobacterium corticis</name>
    <dbReference type="NCBI Taxonomy" id="1812823"/>
    <lineage>
        <taxon>Bacteria</taxon>
        <taxon>Pseudomonadati</taxon>
        <taxon>Bacteroidota</taxon>
        <taxon>Sphingobacteriia</taxon>
        <taxon>Sphingobacteriales</taxon>
        <taxon>Sphingobacteriaceae</taxon>
        <taxon>Sphingobacterium</taxon>
    </lineage>
</organism>
<evidence type="ECO:0000256" key="4">
    <source>
        <dbReference type="ARBA" id="ARBA00023284"/>
    </source>
</evidence>
<dbReference type="InterPro" id="IPR050553">
    <property type="entry name" value="Thioredoxin_ResA/DsbE_sf"/>
</dbReference>
<dbReference type="Gene3D" id="3.40.30.10">
    <property type="entry name" value="Glutaredoxin"/>
    <property type="match status" value="1"/>
</dbReference>
<dbReference type="PANTHER" id="PTHR42852:SF6">
    <property type="entry name" value="THIOL:DISULFIDE INTERCHANGE PROTEIN DSBE"/>
    <property type="match status" value="1"/>
</dbReference>
<sequence length="385" mass="44021">MNTSFACDKEIRNEGDSGLFELTIDINQLKNRSGKFLIMIGGNLILPEAENNVIKITTQLNEPRRSFLTFYPDDVISKNPSKGLNEIAAELDDFYNFMAEASQCHIITDSVIAKSNIINPTNAQKEYALLLKLKNGFQEVIEEKYIQLLNEYPEIDDKKYKDSIVRPIVMDFARKQYPVYYNDKILNFIKDHPGSPASTVELEEYCYSPGMDIQTLNILYNNLSKRIKNLPTGRRINNFITSKVFGTDILGMEAIDFTQTDWNGNQRTLSQLRGKTLLIEFWASWCGACLADLPSLKNIYNKHKGENFEIIGISLDTDRENWIKAIQRENLKWLNVSDLQGWNNVVAKQYKISGIPSNFLIDEKGAVVGFNLSEEELDRQLSKAK</sequence>
<dbReference type="PANTHER" id="PTHR42852">
    <property type="entry name" value="THIOL:DISULFIDE INTERCHANGE PROTEIN DSBE"/>
    <property type="match status" value="1"/>
</dbReference>
<feature type="domain" description="Thioredoxin" evidence="5">
    <location>
        <begin position="248"/>
        <end position="385"/>
    </location>
</feature>
<reference evidence="7" key="1">
    <citation type="journal article" date="2019" name="Int. J. Syst. Evol. Microbiol.">
        <title>The Global Catalogue of Microorganisms (GCM) 10K type strain sequencing project: providing services to taxonomists for standard genome sequencing and annotation.</title>
        <authorList>
            <consortium name="The Broad Institute Genomics Platform"/>
            <consortium name="The Broad Institute Genome Sequencing Center for Infectious Disease"/>
            <person name="Wu L."/>
            <person name="Ma J."/>
        </authorList>
    </citation>
    <scope>NUCLEOTIDE SEQUENCE [LARGE SCALE GENOMIC DNA]</scope>
    <source>
        <strain evidence="7">KCTC 42248</strain>
    </source>
</reference>
<evidence type="ECO:0000256" key="1">
    <source>
        <dbReference type="ARBA" id="ARBA00004196"/>
    </source>
</evidence>
<dbReference type="PROSITE" id="PS51352">
    <property type="entry name" value="THIOREDOXIN_2"/>
    <property type="match status" value="1"/>
</dbReference>
<evidence type="ECO:0000256" key="3">
    <source>
        <dbReference type="ARBA" id="ARBA00023157"/>
    </source>
</evidence>
<evidence type="ECO:0000313" key="6">
    <source>
        <dbReference type="EMBL" id="MFD2600050.1"/>
    </source>
</evidence>
<evidence type="ECO:0000313" key="7">
    <source>
        <dbReference type="Proteomes" id="UP001597393"/>
    </source>
</evidence>
<dbReference type="InterPro" id="IPR017937">
    <property type="entry name" value="Thioredoxin_CS"/>
</dbReference>
<proteinExistence type="predicted"/>
<dbReference type="Proteomes" id="UP001597393">
    <property type="component" value="Unassembled WGS sequence"/>
</dbReference>
<dbReference type="EMBL" id="JBHUMA010000008">
    <property type="protein sequence ID" value="MFD2600050.1"/>
    <property type="molecule type" value="Genomic_DNA"/>
</dbReference>
<gene>
    <name evidence="6" type="ORF">ACFSQ3_13925</name>
</gene>
<dbReference type="SUPFAM" id="SSF52833">
    <property type="entry name" value="Thioredoxin-like"/>
    <property type="match status" value="1"/>
</dbReference>
<keyword evidence="7" id="KW-1185">Reference proteome</keyword>
<keyword evidence="3" id="KW-1015">Disulfide bond</keyword>